<dbReference type="AlphaFoldDB" id="A0A3D9HX93"/>
<dbReference type="GO" id="GO:0008237">
    <property type="term" value="F:metallopeptidase activity"/>
    <property type="evidence" value="ECO:0007669"/>
    <property type="project" value="InterPro"/>
</dbReference>
<dbReference type="EMBL" id="QRDW01000001">
    <property type="protein sequence ID" value="RED54039.1"/>
    <property type="molecule type" value="Genomic_DNA"/>
</dbReference>
<dbReference type="PROSITE" id="PS51257">
    <property type="entry name" value="PROKAR_LIPOPROTEIN"/>
    <property type="match status" value="1"/>
</dbReference>
<name>A0A3D9HX93_9PROT</name>
<dbReference type="InterPro" id="IPR024079">
    <property type="entry name" value="MetalloPept_cat_dom_sf"/>
</dbReference>
<sequence>MRVISLIVSCLLLVSCNSPEEVNQRLVQAFDDLVFFVAPDRQGAEVRQWNPYLVRWEGEVRYFVQVEGSPEPGMLEQIDRAMARVGAVAGRKVSRAEKLTETNITFTLNATDRDYRINGAERASCYANIDEIFKPGNQSEDGGKLKKASIYLPGMRPRVMTACLEHEILHVFGFWGHTQRIRSTMSSFVSENEMTKWDEMLLKALYSPNLEPGMKREEALKRAEQELLLILAAS</sequence>
<keyword evidence="2" id="KW-1185">Reference proteome</keyword>
<accession>A0A3D9HX93</accession>
<dbReference type="InterPro" id="IPR021323">
    <property type="entry name" value="DUF2927"/>
</dbReference>
<proteinExistence type="predicted"/>
<dbReference type="SUPFAM" id="SSF55486">
    <property type="entry name" value="Metalloproteases ('zincins'), catalytic domain"/>
    <property type="match status" value="1"/>
</dbReference>
<dbReference type="RefSeq" id="WP_115935129.1">
    <property type="nucleotide sequence ID" value="NZ_QRDW01000001.1"/>
</dbReference>
<reference evidence="1 2" key="1">
    <citation type="submission" date="2018-07" db="EMBL/GenBank/DDBJ databases">
        <title>Genomic Encyclopedia of Type Strains, Phase III (KMG-III): the genomes of soil and plant-associated and newly described type strains.</title>
        <authorList>
            <person name="Whitman W."/>
        </authorList>
    </citation>
    <scope>NUCLEOTIDE SEQUENCE [LARGE SCALE GENOMIC DNA]</scope>
    <source>
        <strain evidence="1 2">CECT 8488</strain>
    </source>
</reference>
<dbReference type="Gene3D" id="3.40.390.10">
    <property type="entry name" value="Collagenase (Catalytic Domain)"/>
    <property type="match status" value="1"/>
</dbReference>
<evidence type="ECO:0008006" key="3">
    <source>
        <dbReference type="Google" id="ProtNLM"/>
    </source>
</evidence>
<comment type="caution">
    <text evidence="1">The sequence shown here is derived from an EMBL/GenBank/DDBJ whole genome shotgun (WGS) entry which is preliminary data.</text>
</comment>
<organism evidence="1 2">
    <name type="scientific">Aestuariispira insulae</name>
    <dbReference type="NCBI Taxonomy" id="1461337"/>
    <lineage>
        <taxon>Bacteria</taxon>
        <taxon>Pseudomonadati</taxon>
        <taxon>Pseudomonadota</taxon>
        <taxon>Alphaproteobacteria</taxon>
        <taxon>Rhodospirillales</taxon>
        <taxon>Kiloniellaceae</taxon>
        <taxon>Aestuariispira</taxon>
    </lineage>
</organism>
<evidence type="ECO:0000313" key="2">
    <source>
        <dbReference type="Proteomes" id="UP000256845"/>
    </source>
</evidence>
<evidence type="ECO:0000313" key="1">
    <source>
        <dbReference type="EMBL" id="RED54039.1"/>
    </source>
</evidence>
<protein>
    <recommendedName>
        <fullName evidence="3">Dual-action HEIGH metallo-peptidase</fullName>
    </recommendedName>
</protein>
<dbReference type="Pfam" id="PF11150">
    <property type="entry name" value="DUF2927"/>
    <property type="match status" value="1"/>
</dbReference>
<gene>
    <name evidence="1" type="ORF">DFP90_101840</name>
</gene>
<dbReference type="Proteomes" id="UP000256845">
    <property type="component" value="Unassembled WGS sequence"/>
</dbReference>
<dbReference type="OrthoDB" id="3295600at2"/>